<feature type="transmembrane region" description="Helical" evidence="1">
    <location>
        <begin position="345"/>
        <end position="363"/>
    </location>
</feature>
<feature type="transmembrane region" description="Helical" evidence="1">
    <location>
        <begin position="320"/>
        <end position="339"/>
    </location>
</feature>
<keyword evidence="4" id="KW-1185">Reference proteome</keyword>
<dbReference type="Pfam" id="PF19053">
    <property type="entry name" value="EccD"/>
    <property type="match status" value="1"/>
</dbReference>
<dbReference type="RefSeq" id="WP_277103454.1">
    <property type="nucleotide sequence ID" value="NZ_BAAAJS010000079.1"/>
</dbReference>
<evidence type="ECO:0000313" key="4">
    <source>
        <dbReference type="Proteomes" id="UP001183619"/>
    </source>
</evidence>
<keyword evidence="1" id="KW-0812">Transmembrane</keyword>
<feature type="transmembrane region" description="Helical" evidence="1">
    <location>
        <begin position="263"/>
        <end position="288"/>
    </location>
</feature>
<feature type="transmembrane region" description="Helical" evidence="1">
    <location>
        <begin position="129"/>
        <end position="151"/>
    </location>
</feature>
<dbReference type="Gene3D" id="3.10.20.90">
    <property type="entry name" value="Phosphatidylinositol 3-kinase Catalytic Subunit, Chain A, domain 1"/>
    <property type="match status" value="1"/>
</dbReference>
<evidence type="ECO:0000259" key="2">
    <source>
        <dbReference type="Pfam" id="PF19053"/>
    </source>
</evidence>
<feature type="transmembrane region" description="Helical" evidence="1">
    <location>
        <begin position="238"/>
        <end position="257"/>
    </location>
</feature>
<accession>A0ABU2BAF6</accession>
<feature type="transmembrane region" description="Helical" evidence="1">
    <location>
        <begin position="414"/>
        <end position="435"/>
    </location>
</feature>
<protein>
    <submittedName>
        <fullName evidence="3">Type VII secretion integral membrane protein EccD</fullName>
    </submittedName>
</protein>
<reference evidence="3 4" key="1">
    <citation type="submission" date="2023-07" db="EMBL/GenBank/DDBJ databases">
        <title>Sequencing the genomes of 1000 actinobacteria strains.</title>
        <authorList>
            <person name="Klenk H.-P."/>
        </authorList>
    </citation>
    <scope>NUCLEOTIDE SEQUENCE [LARGE SCALE GENOMIC DNA]</scope>
    <source>
        <strain evidence="3 4">DSM 44508</strain>
    </source>
</reference>
<dbReference type="InterPro" id="IPR024962">
    <property type="entry name" value="YukD-like"/>
</dbReference>
<name>A0ABU2BAF6_9CORY</name>
<keyword evidence="1" id="KW-1133">Transmembrane helix</keyword>
<organism evidence="3 4">
    <name type="scientific">Corynebacterium felinum</name>
    <dbReference type="NCBI Taxonomy" id="131318"/>
    <lineage>
        <taxon>Bacteria</taxon>
        <taxon>Bacillati</taxon>
        <taxon>Actinomycetota</taxon>
        <taxon>Actinomycetes</taxon>
        <taxon>Mycobacteriales</taxon>
        <taxon>Corynebacteriaceae</taxon>
        <taxon>Corynebacterium</taxon>
    </lineage>
</organism>
<feature type="transmembrane region" description="Helical" evidence="1">
    <location>
        <begin position="375"/>
        <end position="394"/>
    </location>
</feature>
<dbReference type="Proteomes" id="UP001183619">
    <property type="component" value="Unassembled WGS sequence"/>
</dbReference>
<feature type="domain" description="EccD-like transmembrane" evidence="2">
    <location>
        <begin position="130"/>
        <end position="476"/>
    </location>
</feature>
<dbReference type="Pfam" id="PF08817">
    <property type="entry name" value="YukD"/>
    <property type="match status" value="1"/>
</dbReference>
<gene>
    <name evidence="3" type="ORF">J2S37_000902</name>
</gene>
<dbReference type="EMBL" id="JAVDYF010000001">
    <property type="protein sequence ID" value="MDR7354364.1"/>
    <property type="molecule type" value="Genomic_DNA"/>
</dbReference>
<evidence type="ECO:0000256" key="1">
    <source>
        <dbReference type="SAM" id="Phobius"/>
    </source>
</evidence>
<comment type="caution">
    <text evidence="3">The sequence shown here is derived from an EMBL/GenBank/DDBJ whole genome shotgun (WGS) entry which is preliminary data.</text>
</comment>
<proteinExistence type="predicted"/>
<keyword evidence="1" id="KW-0472">Membrane</keyword>
<feature type="transmembrane region" description="Helical" evidence="1">
    <location>
        <begin position="455"/>
        <end position="479"/>
    </location>
</feature>
<dbReference type="InterPro" id="IPR044049">
    <property type="entry name" value="EccD_transm"/>
</dbReference>
<feature type="transmembrane region" description="Helical" evidence="1">
    <location>
        <begin position="213"/>
        <end position="231"/>
    </location>
</feature>
<sequence>MSSTFVRVSVLHEDKQLDVSLPVQRPVVDILDDIISLLTTSAGAALTASAKTSAALTDTHVWVLSSPATGIIEPYLTLGDHDITDGAKLYLTSRPDAAHTPFVDDALAEVRSTIADHQWRWFAHTRAQALYLCALLVAGIIGVLSACGLVSAPDSAIPSQAAFVAPLVGLWLAVAVAVACAYIQPYSWMRWCGLTVPLAATISLYPFVHNHLLWWAAAVAFSCVVPAFLSGRHKPTRGTAGIVAASVSAAIMAAAAVGKHFGLSVVAMAAWGAWVPLLIVLIAPGAALRSTGLGTLLRHNDAGEQVDRESIRHSALRTEALSRGCVWAGTVCAAGIIVVLTGSGYWQHGTIAALLAVVMLLRTHGFADARIIAPLILLGVVGLGFSAGALRYWFEQDFIPHRGVHLWVIDPDTSWLVWLCMCAVLALGIVVLLIVRRRTPDDFEEAKLSKLLATVDIVASLAFIPVVLAAQGLFSYYWATS</sequence>
<evidence type="ECO:0000313" key="3">
    <source>
        <dbReference type="EMBL" id="MDR7354364.1"/>
    </source>
</evidence>
<feature type="transmembrane region" description="Helical" evidence="1">
    <location>
        <begin position="188"/>
        <end position="207"/>
    </location>
</feature>
<feature type="transmembrane region" description="Helical" evidence="1">
    <location>
        <begin position="163"/>
        <end position="183"/>
    </location>
</feature>